<dbReference type="InterPro" id="IPR036749">
    <property type="entry name" value="Expansin_CBD_sf"/>
</dbReference>
<dbReference type="SUPFAM" id="SSF49590">
    <property type="entry name" value="PHL pollen allergen"/>
    <property type="match status" value="1"/>
</dbReference>
<feature type="domain" description="Expansin-like EG45" evidence="5">
    <location>
        <begin position="50"/>
        <end position="159"/>
    </location>
</feature>
<dbReference type="InterPro" id="IPR005795">
    <property type="entry name" value="LolPI"/>
</dbReference>
<reference evidence="7 8" key="1">
    <citation type="submission" date="2024-04" db="EMBL/GenBank/DDBJ databases">
        <title>The reference genome of an endangered Asteraceae, Deinandra increscens subsp. villosa, native to the Central Coast of California.</title>
        <authorList>
            <person name="Guilliams M."/>
            <person name="Hasenstab-Lehman K."/>
            <person name="Meyer R."/>
            <person name="Mcevoy S."/>
        </authorList>
    </citation>
    <scope>NUCLEOTIDE SEQUENCE [LARGE SCALE GENOMIC DNA]</scope>
    <source>
        <tissue evidence="7">Leaf</tissue>
    </source>
</reference>
<dbReference type="PRINTS" id="PR01225">
    <property type="entry name" value="EXPANSNFAMLY"/>
</dbReference>
<comment type="caution">
    <text evidence="7">The sequence shown here is derived from an EMBL/GenBank/DDBJ whole genome shotgun (WGS) entry which is preliminary data.</text>
</comment>
<dbReference type="GO" id="GO:0009653">
    <property type="term" value="P:anatomical structure morphogenesis"/>
    <property type="evidence" value="ECO:0007669"/>
    <property type="project" value="UniProtKB-ARBA"/>
</dbReference>
<dbReference type="InterPro" id="IPR007118">
    <property type="entry name" value="Expan_Lol_pI"/>
</dbReference>
<dbReference type="Gene3D" id="2.60.40.760">
    <property type="entry name" value="Expansin, cellulose-binding-like domain"/>
    <property type="match status" value="1"/>
</dbReference>
<comment type="subcellular location">
    <subcellularLocation>
        <location evidence="1">Secreted</location>
    </subcellularLocation>
</comment>
<evidence type="ECO:0000313" key="8">
    <source>
        <dbReference type="Proteomes" id="UP001408789"/>
    </source>
</evidence>
<accession>A0AAP0GS78</accession>
<dbReference type="SUPFAM" id="SSF50685">
    <property type="entry name" value="Barwin-like endoglucanases"/>
    <property type="match status" value="1"/>
</dbReference>
<evidence type="ECO:0000256" key="1">
    <source>
        <dbReference type="ARBA" id="ARBA00004613"/>
    </source>
</evidence>
<gene>
    <name evidence="7" type="ORF">SSX86_018513</name>
</gene>
<dbReference type="GO" id="GO:0005576">
    <property type="term" value="C:extracellular region"/>
    <property type="evidence" value="ECO:0007669"/>
    <property type="project" value="UniProtKB-SubCell"/>
</dbReference>
<evidence type="ECO:0000256" key="3">
    <source>
        <dbReference type="RuleBase" id="RU003460"/>
    </source>
</evidence>
<dbReference type="PANTHER" id="PTHR31692">
    <property type="entry name" value="EXPANSIN-B3"/>
    <property type="match status" value="1"/>
</dbReference>
<feature type="signal peptide" evidence="4">
    <location>
        <begin position="1"/>
        <end position="24"/>
    </location>
</feature>
<sequence>MALHVQKLLLIFVFVLISPHELLAISNDDIGGFSPALATWYGEPYGAGSGGACGWSNDVESPPFSAMIAAGNANLYLQGKGCGTCYQILCTREPYCSKNPITVTITDECPGACNDVPFAFDLSGTAFGAMSSPGQADNLRNLGRVDVQYQRVPCNYGISNIAFKIDSMANPYWFALAVEFCGGDGGLSSVEVAANGTQQFRWMDNIWGAVWAANVDPSFSGPYSFRLISQNSEPVIAVNVVPYGFVPGQRYYSQVNFRS</sequence>
<dbReference type="Proteomes" id="UP001408789">
    <property type="component" value="Unassembled WGS sequence"/>
</dbReference>
<dbReference type="PRINTS" id="PR00829">
    <property type="entry name" value="LOLP1ALLERGN"/>
</dbReference>
<dbReference type="PANTHER" id="PTHR31692:SF134">
    <property type="entry name" value="EXPANSIN_LOL PI, EXPANSIN, CELLULOSE-BINDING-LIKE DOMAIN SUPERFAMILY"/>
    <property type="match status" value="1"/>
</dbReference>
<evidence type="ECO:0000313" key="7">
    <source>
        <dbReference type="EMBL" id="KAK9061333.1"/>
    </source>
</evidence>
<dbReference type="PROSITE" id="PS50842">
    <property type="entry name" value="EXPANSIN_EG45"/>
    <property type="match status" value="1"/>
</dbReference>
<evidence type="ECO:0000259" key="6">
    <source>
        <dbReference type="PROSITE" id="PS50843"/>
    </source>
</evidence>
<keyword evidence="4" id="KW-0732">Signal</keyword>
<dbReference type="CDD" id="cd22275">
    <property type="entry name" value="DPBB_EXPB_N"/>
    <property type="match status" value="1"/>
</dbReference>
<keyword evidence="2" id="KW-0964">Secreted</keyword>
<dbReference type="InterPro" id="IPR007112">
    <property type="entry name" value="Expansin/allergen_DPBB_dom"/>
</dbReference>
<dbReference type="InterPro" id="IPR007117">
    <property type="entry name" value="Expansin_CBD"/>
</dbReference>
<evidence type="ECO:0000259" key="5">
    <source>
        <dbReference type="PROSITE" id="PS50842"/>
    </source>
</evidence>
<organism evidence="7 8">
    <name type="scientific">Deinandra increscens subsp. villosa</name>
    <dbReference type="NCBI Taxonomy" id="3103831"/>
    <lineage>
        <taxon>Eukaryota</taxon>
        <taxon>Viridiplantae</taxon>
        <taxon>Streptophyta</taxon>
        <taxon>Embryophyta</taxon>
        <taxon>Tracheophyta</taxon>
        <taxon>Spermatophyta</taxon>
        <taxon>Magnoliopsida</taxon>
        <taxon>eudicotyledons</taxon>
        <taxon>Gunneridae</taxon>
        <taxon>Pentapetalae</taxon>
        <taxon>asterids</taxon>
        <taxon>campanulids</taxon>
        <taxon>Asterales</taxon>
        <taxon>Asteraceae</taxon>
        <taxon>Asteroideae</taxon>
        <taxon>Heliantheae alliance</taxon>
        <taxon>Madieae</taxon>
        <taxon>Madiinae</taxon>
        <taxon>Deinandra</taxon>
    </lineage>
</organism>
<protein>
    <submittedName>
        <fullName evidence="7">Uncharacterized protein</fullName>
    </submittedName>
</protein>
<evidence type="ECO:0000256" key="4">
    <source>
        <dbReference type="SAM" id="SignalP"/>
    </source>
</evidence>
<dbReference type="InterPro" id="IPR036908">
    <property type="entry name" value="RlpA-like_sf"/>
</dbReference>
<dbReference type="PROSITE" id="PS50843">
    <property type="entry name" value="EXPANSIN_CBD"/>
    <property type="match status" value="1"/>
</dbReference>
<dbReference type="Pfam" id="PF01357">
    <property type="entry name" value="Expansin_C"/>
    <property type="match status" value="1"/>
</dbReference>
<proteinExistence type="inferred from homology"/>
<dbReference type="InterPro" id="IPR009009">
    <property type="entry name" value="RlpA-like_DPBB"/>
</dbReference>
<name>A0AAP0GS78_9ASTR</name>
<dbReference type="EMBL" id="JBCNJP010000019">
    <property type="protein sequence ID" value="KAK9061333.1"/>
    <property type="molecule type" value="Genomic_DNA"/>
</dbReference>
<keyword evidence="8" id="KW-1185">Reference proteome</keyword>
<evidence type="ECO:0000256" key="2">
    <source>
        <dbReference type="ARBA" id="ARBA00022525"/>
    </source>
</evidence>
<comment type="similarity">
    <text evidence="3">Belongs to the expansin family.</text>
</comment>
<dbReference type="SMART" id="SM00837">
    <property type="entry name" value="DPBB_1"/>
    <property type="match status" value="1"/>
</dbReference>
<feature type="domain" description="Expansin-like CBD" evidence="6">
    <location>
        <begin position="172"/>
        <end position="253"/>
    </location>
</feature>
<dbReference type="Pfam" id="PF03330">
    <property type="entry name" value="DPBB_1"/>
    <property type="match status" value="1"/>
</dbReference>
<dbReference type="AlphaFoldDB" id="A0AAP0GS78"/>
<feature type="chain" id="PRO_5043043155" evidence="4">
    <location>
        <begin position="25"/>
        <end position="259"/>
    </location>
</feature>
<dbReference type="Gene3D" id="2.40.40.10">
    <property type="entry name" value="RlpA-like domain"/>
    <property type="match status" value="1"/>
</dbReference>